<reference evidence="1 2" key="1">
    <citation type="journal article" date="2015" name="Proc. Natl. Acad. Sci. U.S.A.">
        <title>The resurrection genome of Boea hygrometrica: A blueprint for survival of dehydration.</title>
        <authorList>
            <person name="Xiao L."/>
            <person name="Yang G."/>
            <person name="Zhang L."/>
            <person name="Yang X."/>
            <person name="Zhao S."/>
            <person name="Ji Z."/>
            <person name="Zhou Q."/>
            <person name="Hu M."/>
            <person name="Wang Y."/>
            <person name="Chen M."/>
            <person name="Xu Y."/>
            <person name="Jin H."/>
            <person name="Xiao X."/>
            <person name="Hu G."/>
            <person name="Bao F."/>
            <person name="Hu Y."/>
            <person name="Wan P."/>
            <person name="Li L."/>
            <person name="Deng X."/>
            <person name="Kuang T."/>
            <person name="Xiang C."/>
            <person name="Zhu J.K."/>
            <person name="Oliver M.J."/>
            <person name="He Y."/>
        </authorList>
    </citation>
    <scope>NUCLEOTIDE SEQUENCE [LARGE SCALE GENOMIC DNA]</scope>
    <source>
        <strain evidence="2">cv. XS01</strain>
    </source>
</reference>
<keyword evidence="2" id="KW-1185">Reference proteome</keyword>
<evidence type="ECO:0000313" key="1">
    <source>
        <dbReference type="EMBL" id="KZV55293.1"/>
    </source>
</evidence>
<sequence length="127" mass="14438">MESSTSVGYPKTCGLLRWKSGEKVDTRLMDLLGLFEELYAKRREFFKKIFPGDHEELFRKIRDATSKKKKRSMRRSLSIGAGFAIRGRGLDDEIDGDDQFKAERFRVKTPIVLVEDGNGGGTFQTLG</sequence>
<dbReference type="OrthoDB" id="1623146at2759"/>
<name>A0A2Z7D704_9LAMI</name>
<dbReference type="EMBL" id="KQ988979">
    <property type="protein sequence ID" value="KZV55293.1"/>
    <property type="molecule type" value="Genomic_DNA"/>
</dbReference>
<gene>
    <name evidence="1" type="ORF">F511_06770</name>
</gene>
<dbReference type="Proteomes" id="UP000250235">
    <property type="component" value="Unassembled WGS sequence"/>
</dbReference>
<proteinExistence type="predicted"/>
<dbReference type="PANTHER" id="PTHR37725">
    <property type="match status" value="1"/>
</dbReference>
<dbReference type="PANTHER" id="PTHR37725:SF1">
    <property type="match status" value="1"/>
</dbReference>
<dbReference type="AlphaFoldDB" id="A0A2Z7D704"/>
<organism evidence="1 2">
    <name type="scientific">Dorcoceras hygrometricum</name>
    <dbReference type="NCBI Taxonomy" id="472368"/>
    <lineage>
        <taxon>Eukaryota</taxon>
        <taxon>Viridiplantae</taxon>
        <taxon>Streptophyta</taxon>
        <taxon>Embryophyta</taxon>
        <taxon>Tracheophyta</taxon>
        <taxon>Spermatophyta</taxon>
        <taxon>Magnoliopsida</taxon>
        <taxon>eudicotyledons</taxon>
        <taxon>Gunneridae</taxon>
        <taxon>Pentapetalae</taxon>
        <taxon>asterids</taxon>
        <taxon>lamiids</taxon>
        <taxon>Lamiales</taxon>
        <taxon>Gesneriaceae</taxon>
        <taxon>Didymocarpoideae</taxon>
        <taxon>Trichosporeae</taxon>
        <taxon>Loxocarpinae</taxon>
        <taxon>Dorcoceras</taxon>
    </lineage>
</organism>
<protein>
    <submittedName>
        <fullName evidence="1">Uncharacterized protein</fullName>
    </submittedName>
</protein>
<accession>A0A2Z7D704</accession>
<evidence type="ECO:0000313" key="2">
    <source>
        <dbReference type="Proteomes" id="UP000250235"/>
    </source>
</evidence>